<protein>
    <submittedName>
        <fullName evidence="2">Uncharacterized protein</fullName>
    </submittedName>
</protein>
<feature type="region of interest" description="Disordered" evidence="1">
    <location>
        <begin position="124"/>
        <end position="149"/>
    </location>
</feature>
<comment type="caution">
    <text evidence="2">The sequence shown here is derived from an EMBL/GenBank/DDBJ whole genome shotgun (WGS) entry which is preliminary data.</text>
</comment>
<name>A0A4U1EWD0_MONMO</name>
<accession>A0A4U1EWD0</accession>
<dbReference type="Proteomes" id="UP000308365">
    <property type="component" value="Unassembled WGS sequence"/>
</dbReference>
<evidence type="ECO:0000256" key="1">
    <source>
        <dbReference type="SAM" id="MobiDB-lite"/>
    </source>
</evidence>
<evidence type="ECO:0000313" key="3">
    <source>
        <dbReference type="Proteomes" id="UP000308365"/>
    </source>
</evidence>
<reference evidence="3" key="1">
    <citation type="journal article" date="2019" name="IScience">
        <title>Narwhal Genome Reveals Long-Term Low Genetic Diversity despite Current Large Abundance Size.</title>
        <authorList>
            <person name="Westbury M.V."/>
            <person name="Petersen B."/>
            <person name="Garde E."/>
            <person name="Heide-Jorgensen M.P."/>
            <person name="Lorenzen E.D."/>
        </authorList>
    </citation>
    <scope>NUCLEOTIDE SEQUENCE [LARGE SCALE GENOMIC DNA]</scope>
</reference>
<gene>
    <name evidence="2" type="ORF">EI555_006716</name>
</gene>
<sequence length="169" mass="17364">EGTEAPGDMPRPPHRSRAPGESVCSPDTYPRGTGFPIHAPGSLQLLTEAFDPPSGSRDAAPEGPTGVSSTPEQHPASEVPEHLTAGVSCPWNETEAAALVQAADAGLLEASLHQPVSPLALELKRQRREGQGRLGKATGATRGTCSGPQLRPAAAGMFLLPLSCSSTSS</sequence>
<organism evidence="2 3">
    <name type="scientific">Monodon monoceros</name>
    <name type="common">Narwhal</name>
    <name type="synonym">Ceratodon monodon</name>
    <dbReference type="NCBI Taxonomy" id="40151"/>
    <lineage>
        <taxon>Eukaryota</taxon>
        <taxon>Metazoa</taxon>
        <taxon>Chordata</taxon>
        <taxon>Craniata</taxon>
        <taxon>Vertebrata</taxon>
        <taxon>Euteleostomi</taxon>
        <taxon>Mammalia</taxon>
        <taxon>Eutheria</taxon>
        <taxon>Laurasiatheria</taxon>
        <taxon>Artiodactyla</taxon>
        <taxon>Whippomorpha</taxon>
        <taxon>Cetacea</taxon>
        <taxon>Odontoceti</taxon>
        <taxon>Monodontidae</taxon>
        <taxon>Monodon</taxon>
    </lineage>
</organism>
<feature type="region of interest" description="Disordered" evidence="1">
    <location>
        <begin position="1"/>
        <end position="88"/>
    </location>
</feature>
<evidence type="ECO:0000313" key="2">
    <source>
        <dbReference type="EMBL" id="TKC41111.1"/>
    </source>
</evidence>
<feature type="non-terminal residue" evidence="2">
    <location>
        <position position="1"/>
    </location>
</feature>
<proteinExistence type="predicted"/>
<dbReference type="EMBL" id="RWIC01000675">
    <property type="protein sequence ID" value="TKC41111.1"/>
    <property type="molecule type" value="Genomic_DNA"/>
</dbReference>
<feature type="non-terminal residue" evidence="2">
    <location>
        <position position="169"/>
    </location>
</feature>
<dbReference type="AlphaFoldDB" id="A0A4U1EWD0"/>